<keyword evidence="3" id="KW-1185">Reference proteome</keyword>
<gene>
    <name evidence="2" type="ORF">MTBPR1_30069</name>
</gene>
<reference evidence="2 3" key="1">
    <citation type="submission" date="2016-07" db="EMBL/GenBank/DDBJ databases">
        <authorList>
            <person name="Lefevre C.T."/>
        </authorList>
    </citation>
    <scope>NUCLEOTIDE SEQUENCE [LARGE SCALE GENOMIC DNA]</scope>
    <source>
        <strain evidence="2">PR1</strain>
    </source>
</reference>
<keyword evidence="1" id="KW-0812">Transmembrane</keyword>
<evidence type="ECO:0000256" key="1">
    <source>
        <dbReference type="SAM" id="Phobius"/>
    </source>
</evidence>
<proteinExistence type="predicted"/>
<dbReference type="AlphaFoldDB" id="A0A1C3RHF2"/>
<protein>
    <recommendedName>
        <fullName evidence="4">Transmembrane anchor protein</fullName>
    </recommendedName>
</protein>
<organism evidence="2 3">
    <name type="scientific">Candidatus Terasakiella magnetica</name>
    <dbReference type="NCBI Taxonomy" id="1867952"/>
    <lineage>
        <taxon>Bacteria</taxon>
        <taxon>Pseudomonadati</taxon>
        <taxon>Pseudomonadota</taxon>
        <taxon>Alphaproteobacteria</taxon>
        <taxon>Rhodospirillales</taxon>
        <taxon>Terasakiellaceae</taxon>
        <taxon>Terasakiella</taxon>
    </lineage>
</organism>
<dbReference type="STRING" id="1867952.MTBPR1_30069"/>
<dbReference type="RefSeq" id="WP_205631231.1">
    <property type="nucleotide sequence ID" value="NZ_FLYE01000023.1"/>
</dbReference>
<feature type="transmembrane region" description="Helical" evidence="1">
    <location>
        <begin position="21"/>
        <end position="44"/>
    </location>
</feature>
<evidence type="ECO:0008006" key="4">
    <source>
        <dbReference type="Google" id="ProtNLM"/>
    </source>
</evidence>
<dbReference type="Proteomes" id="UP000231658">
    <property type="component" value="Unassembled WGS sequence"/>
</dbReference>
<name>A0A1C3RHF2_9PROT</name>
<keyword evidence="1" id="KW-1133">Transmembrane helix</keyword>
<evidence type="ECO:0000313" key="3">
    <source>
        <dbReference type="Proteomes" id="UP000231658"/>
    </source>
</evidence>
<evidence type="ECO:0000313" key="2">
    <source>
        <dbReference type="EMBL" id="SCA56699.1"/>
    </source>
</evidence>
<sequence length="191" mass="20803">MEKVEYTGKSQHEMLHVVQSTATLVKASLAATALAAVLLVTVILPAEYDIDPTGIGANLGLTKLADEPVSPMKKANAATPESTREYQEAMVEVIVPANSGIEYKLDVKKGDAIIYEWMSNDVNLYYDFHGEPEGDTTGYFQTYTASTANTAKGTLTAPFNGTHGWYWKNETDKPVTVSLFTEGNYVLVGKK</sequence>
<accession>A0A1C3RHF2</accession>
<keyword evidence="1" id="KW-0472">Membrane</keyword>
<dbReference type="EMBL" id="FLYE01000023">
    <property type="protein sequence ID" value="SCA56699.1"/>
    <property type="molecule type" value="Genomic_DNA"/>
</dbReference>